<dbReference type="EMBL" id="BAAAYN010000044">
    <property type="protein sequence ID" value="GAA3393801.1"/>
    <property type="molecule type" value="Genomic_DNA"/>
</dbReference>
<evidence type="ECO:0000256" key="7">
    <source>
        <dbReference type="SAM" id="MobiDB-lite"/>
    </source>
</evidence>
<dbReference type="InterPro" id="IPR003362">
    <property type="entry name" value="Bact_transf"/>
</dbReference>
<comment type="caution">
    <text evidence="10">The sequence shown here is derived from an EMBL/GenBank/DDBJ whole genome shotgun (WGS) entry which is preliminary data.</text>
</comment>
<proteinExistence type="inferred from homology"/>
<evidence type="ECO:0000256" key="8">
    <source>
        <dbReference type="SAM" id="Phobius"/>
    </source>
</evidence>
<feature type="transmembrane region" description="Helical" evidence="8">
    <location>
        <begin position="77"/>
        <end position="98"/>
    </location>
</feature>
<feature type="compositionally biased region" description="Low complexity" evidence="7">
    <location>
        <begin position="1"/>
        <end position="21"/>
    </location>
</feature>
<gene>
    <name evidence="10" type="ORF">GCM10020369_60740</name>
</gene>
<evidence type="ECO:0000259" key="9">
    <source>
        <dbReference type="Pfam" id="PF02397"/>
    </source>
</evidence>
<reference evidence="11" key="1">
    <citation type="journal article" date="2019" name="Int. J. Syst. Evol. Microbiol.">
        <title>The Global Catalogue of Microorganisms (GCM) 10K type strain sequencing project: providing services to taxonomists for standard genome sequencing and annotation.</title>
        <authorList>
            <consortium name="The Broad Institute Genomics Platform"/>
            <consortium name="The Broad Institute Genome Sequencing Center for Infectious Disease"/>
            <person name="Wu L."/>
            <person name="Ma J."/>
        </authorList>
    </citation>
    <scope>NUCLEOTIDE SEQUENCE [LARGE SCALE GENOMIC DNA]</scope>
    <source>
        <strain evidence="11">JCM 9458</strain>
    </source>
</reference>
<feature type="region of interest" description="Disordered" evidence="7">
    <location>
        <begin position="1"/>
        <end position="35"/>
    </location>
</feature>
<organism evidence="10 11">
    <name type="scientific">Cryptosporangium minutisporangium</name>
    <dbReference type="NCBI Taxonomy" id="113569"/>
    <lineage>
        <taxon>Bacteria</taxon>
        <taxon>Bacillati</taxon>
        <taxon>Actinomycetota</taxon>
        <taxon>Actinomycetes</taxon>
        <taxon>Cryptosporangiales</taxon>
        <taxon>Cryptosporangiaceae</taxon>
        <taxon>Cryptosporangium</taxon>
    </lineage>
</organism>
<evidence type="ECO:0000256" key="2">
    <source>
        <dbReference type="ARBA" id="ARBA00006464"/>
    </source>
</evidence>
<dbReference type="GO" id="GO:0016740">
    <property type="term" value="F:transferase activity"/>
    <property type="evidence" value="ECO:0007669"/>
    <property type="project" value="UniProtKB-KW"/>
</dbReference>
<dbReference type="NCBIfam" id="TIGR03025">
    <property type="entry name" value="EPS_sugtrans"/>
    <property type="match status" value="1"/>
</dbReference>
<keyword evidence="3 10" id="KW-0808">Transferase</keyword>
<feature type="transmembrane region" description="Helical" evidence="8">
    <location>
        <begin position="170"/>
        <end position="193"/>
    </location>
</feature>
<dbReference type="RefSeq" id="WP_345731679.1">
    <property type="nucleotide sequence ID" value="NZ_BAAAYN010000044.1"/>
</dbReference>
<evidence type="ECO:0000256" key="6">
    <source>
        <dbReference type="ARBA" id="ARBA00023136"/>
    </source>
</evidence>
<name>A0ABP6T7W2_9ACTN</name>
<comment type="subcellular location">
    <subcellularLocation>
        <location evidence="1">Membrane</location>
        <topology evidence="1">Multi-pass membrane protein</topology>
    </subcellularLocation>
</comment>
<feature type="transmembrane region" description="Helical" evidence="8">
    <location>
        <begin position="145"/>
        <end position="164"/>
    </location>
</feature>
<feature type="transmembrane region" description="Helical" evidence="8">
    <location>
        <begin position="110"/>
        <end position="133"/>
    </location>
</feature>
<feature type="domain" description="Bacterial sugar transferase" evidence="9">
    <location>
        <begin position="341"/>
        <end position="528"/>
    </location>
</feature>
<evidence type="ECO:0000313" key="11">
    <source>
        <dbReference type="Proteomes" id="UP001501676"/>
    </source>
</evidence>
<evidence type="ECO:0000256" key="5">
    <source>
        <dbReference type="ARBA" id="ARBA00022989"/>
    </source>
</evidence>
<evidence type="ECO:0000256" key="3">
    <source>
        <dbReference type="ARBA" id="ARBA00022679"/>
    </source>
</evidence>
<keyword evidence="6 8" id="KW-0472">Membrane</keyword>
<keyword evidence="4 8" id="KW-0812">Transmembrane</keyword>
<dbReference type="PANTHER" id="PTHR30576:SF10">
    <property type="entry name" value="SLL5057 PROTEIN"/>
    <property type="match status" value="1"/>
</dbReference>
<comment type="similarity">
    <text evidence="2">Belongs to the bacterial sugar transferase family.</text>
</comment>
<evidence type="ECO:0000256" key="4">
    <source>
        <dbReference type="ARBA" id="ARBA00022692"/>
    </source>
</evidence>
<dbReference type="InterPro" id="IPR017475">
    <property type="entry name" value="EPS_sugar_tfrase"/>
</dbReference>
<sequence length="533" mass="57976">MHDLAAPPTAAPAPTSAGAPPTTAPPPVGAPEATGSAANALAPGLESTLVIEPGGVQRSPRTRGGNRQHRWAQRYRLLLLLLDFLSCSAAGWAVIHMYPQAEAGFFDRTVLNWTALLILPAAWIFTLWVHGAYEGRYLGLGPDEFKRVVKAIITLTAVVCFLAFTQKADLSRLSVGTVLPLTATVTLLVRFVTRKVLHVVRRRGRASQRILLVGTLGEALSVYRITTRNPNAGLVPVGICLTEPTGEQTSLPIPVFNGKVEPLDRVKQVGADTIAVCGARGVSPDALRRLAWQLEGSGVDLVVAPALTNIAGPRVHIRPVEGLPLLHVEEPTISGVGWLLKGLFDRLAALVGLVLISPILGIAALAIKISDPGPVFFRQARAGRGGSTIRVWKFRTMYVDAEERLAELLGSNETDGLLFKMSNDPRITRVGHFLRKTSIDELPQLINVLLGEMSLVGPRPLPVKNEQFAGDVRRRMLVRPGITGLWQVSGRSNLSWEDAVRLDLYYVDNWSLAFDFMILYKTFFAVMKRDGAY</sequence>
<keyword evidence="11" id="KW-1185">Reference proteome</keyword>
<dbReference type="PANTHER" id="PTHR30576">
    <property type="entry name" value="COLANIC BIOSYNTHESIS UDP-GLUCOSE LIPID CARRIER TRANSFERASE"/>
    <property type="match status" value="1"/>
</dbReference>
<dbReference type="Pfam" id="PF13727">
    <property type="entry name" value="CoA_binding_3"/>
    <property type="match status" value="1"/>
</dbReference>
<dbReference type="Proteomes" id="UP001501676">
    <property type="component" value="Unassembled WGS sequence"/>
</dbReference>
<evidence type="ECO:0000256" key="1">
    <source>
        <dbReference type="ARBA" id="ARBA00004141"/>
    </source>
</evidence>
<keyword evidence="5 8" id="KW-1133">Transmembrane helix</keyword>
<evidence type="ECO:0000313" key="10">
    <source>
        <dbReference type="EMBL" id="GAA3393801.1"/>
    </source>
</evidence>
<accession>A0ABP6T7W2</accession>
<feature type="transmembrane region" description="Helical" evidence="8">
    <location>
        <begin position="347"/>
        <end position="367"/>
    </location>
</feature>
<dbReference type="Pfam" id="PF02397">
    <property type="entry name" value="Bac_transf"/>
    <property type="match status" value="1"/>
</dbReference>
<protein>
    <submittedName>
        <fullName evidence="10">Sugar transferase</fullName>
    </submittedName>
</protein>